<protein>
    <recommendedName>
        <fullName evidence="3">Head decoration protein</fullName>
    </recommendedName>
</protein>
<evidence type="ECO:0000313" key="1">
    <source>
        <dbReference type="EMBL" id="MDQ0353034.1"/>
    </source>
</evidence>
<reference evidence="1 2" key="1">
    <citation type="submission" date="2023-07" db="EMBL/GenBank/DDBJ databases">
        <title>Genomic Encyclopedia of Type Strains, Phase IV (KMG-IV): sequencing the most valuable type-strain genomes for metagenomic binning, comparative biology and taxonomic classification.</title>
        <authorList>
            <person name="Goeker M."/>
        </authorList>
    </citation>
    <scope>NUCLEOTIDE SEQUENCE [LARGE SCALE GENOMIC DNA]</scope>
    <source>
        <strain evidence="1 2">DSM 15448</strain>
    </source>
</reference>
<keyword evidence="2" id="KW-1185">Reference proteome</keyword>
<accession>A0ABU0DXJ6</accession>
<evidence type="ECO:0008006" key="3">
    <source>
        <dbReference type="Google" id="ProtNLM"/>
    </source>
</evidence>
<dbReference type="EMBL" id="JAUSUP010000020">
    <property type="protein sequence ID" value="MDQ0353034.1"/>
    <property type="molecule type" value="Genomic_DNA"/>
</dbReference>
<dbReference type="Gene3D" id="2.40.300.10">
    <property type="entry name" value="Head decoration protein D"/>
    <property type="match status" value="1"/>
</dbReference>
<dbReference type="Pfam" id="PF02924">
    <property type="entry name" value="HDPD"/>
    <property type="match status" value="1"/>
</dbReference>
<comment type="caution">
    <text evidence="1">The sequence shown here is derived from an EMBL/GenBank/DDBJ whole genome shotgun (WGS) entry which is preliminary data.</text>
</comment>
<gene>
    <name evidence="1" type="ORF">J2R98_002895</name>
</gene>
<organism evidence="1 2">
    <name type="scientific">Alkalibacillus filiformis</name>
    <dbReference type="NCBI Taxonomy" id="200990"/>
    <lineage>
        <taxon>Bacteria</taxon>
        <taxon>Bacillati</taxon>
        <taxon>Bacillota</taxon>
        <taxon>Bacilli</taxon>
        <taxon>Bacillales</taxon>
        <taxon>Bacillaceae</taxon>
        <taxon>Alkalibacillus</taxon>
    </lineage>
</organism>
<dbReference type="Proteomes" id="UP001236723">
    <property type="component" value="Unassembled WGS sequence"/>
</dbReference>
<dbReference type="RefSeq" id="WP_307070113.1">
    <property type="nucleotide sequence ID" value="NZ_JAUSUP010000020.1"/>
</dbReference>
<proteinExistence type="predicted"/>
<dbReference type="InterPro" id="IPR004195">
    <property type="entry name" value="Head_decoration_D"/>
</dbReference>
<evidence type="ECO:0000313" key="2">
    <source>
        <dbReference type="Proteomes" id="UP001236723"/>
    </source>
</evidence>
<sequence length="116" mass="12136">MQIGSMSYQNLIAGGTMPKVTDGMTLKAGQVYPEGSVLALDAEDKGVLVDSAGAGSVQNPYAILMDEVDATDTDQRAAVYLTGEFNQDALTFGGTDTASTHKVAMRNIGLFLKTNA</sequence>
<name>A0ABU0DXJ6_9BACI</name>